<reference evidence="1 2" key="1">
    <citation type="journal article" date="2011" name="J. Bacteriol.">
        <title>Genome sequence of the halotolerant marine bacterium Myxococcus fulvus HW-1.</title>
        <authorList>
            <person name="Li Z.F."/>
            <person name="Li X."/>
            <person name="Liu H."/>
            <person name="Liu X."/>
            <person name="Han K."/>
            <person name="Wu Z.H."/>
            <person name="Hu W."/>
            <person name="Li F.F."/>
            <person name="Li Y.Z."/>
        </authorList>
    </citation>
    <scope>NUCLEOTIDE SEQUENCE [LARGE SCALE GENOMIC DNA]</scope>
    <source>
        <strain evidence="2">ATCC BAA-855 / HW-1</strain>
    </source>
</reference>
<accession>F8CMA1</accession>
<dbReference type="KEGG" id="mfu:LILAB_10285"/>
<organism evidence="1 2">
    <name type="scientific">Myxococcus fulvus (strain ATCC BAA-855 / HW-1)</name>
    <dbReference type="NCBI Taxonomy" id="483219"/>
    <lineage>
        <taxon>Bacteria</taxon>
        <taxon>Pseudomonadati</taxon>
        <taxon>Myxococcota</taxon>
        <taxon>Myxococcia</taxon>
        <taxon>Myxococcales</taxon>
        <taxon>Cystobacterineae</taxon>
        <taxon>Myxococcaceae</taxon>
        <taxon>Myxococcus</taxon>
    </lineage>
</organism>
<evidence type="ECO:0000313" key="2">
    <source>
        <dbReference type="Proteomes" id="UP000000488"/>
    </source>
</evidence>
<proteinExistence type="predicted"/>
<dbReference type="AlphaFoldDB" id="F8CMA1"/>
<dbReference type="EMBL" id="CP002830">
    <property type="protein sequence ID" value="AEI63968.1"/>
    <property type="molecule type" value="Genomic_DNA"/>
</dbReference>
<dbReference type="HOGENOM" id="CLU_3330540_0_0_7"/>
<gene>
    <name evidence="1" type="ordered locus">LILAB_10285</name>
</gene>
<dbReference type="STRING" id="483219.LILAB_10285"/>
<dbReference type="Proteomes" id="UP000000488">
    <property type="component" value="Chromosome"/>
</dbReference>
<protein>
    <submittedName>
        <fullName evidence="1">Uncharacterized protein</fullName>
    </submittedName>
</protein>
<sequence>MGNERLFGFLLDEDGSPWALLGDDVVRPQQVLPRAASE</sequence>
<evidence type="ECO:0000313" key="1">
    <source>
        <dbReference type="EMBL" id="AEI63968.1"/>
    </source>
</evidence>
<name>F8CMA1_MYXFH</name>